<reference evidence="9" key="1">
    <citation type="journal article" date="2020" name="J. Eukaryot. Microbiol.">
        <title>De novo Sequencing, Assembly and Annotation of the Transcriptome for the Free-Living Testate Amoeba Arcella intermedia.</title>
        <authorList>
            <person name="Ribeiro G.M."/>
            <person name="Porfirio-Sousa A.L."/>
            <person name="Maurer-Alcala X.X."/>
            <person name="Katz L.A."/>
            <person name="Lahr D.J.G."/>
        </authorList>
    </citation>
    <scope>NUCLEOTIDE SEQUENCE</scope>
</reference>
<evidence type="ECO:0000256" key="4">
    <source>
        <dbReference type="ARBA" id="ARBA00022989"/>
    </source>
</evidence>
<evidence type="ECO:0000256" key="5">
    <source>
        <dbReference type="ARBA" id="ARBA00023136"/>
    </source>
</evidence>
<evidence type="ECO:0000256" key="3">
    <source>
        <dbReference type="ARBA" id="ARBA00022692"/>
    </source>
</evidence>
<feature type="transmembrane region" description="Helical" evidence="7">
    <location>
        <begin position="25"/>
        <end position="46"/>
    </location>
</feature>
<feature type="transmembrane region" description="Helical" evidence="7">
    <location>
        <begin position="181"/>
        <end position="201"/>
    </location>
</feature>
<name>A0A6B2LBQ5_9EUKA</name>
<dbReference type="AlphaFoldDB" id="A0A6B2LBQ5"/>
<evidence type="ECO:0000256" key="2">
    <source>
        <dbReference type="ARBA" id="ARBA00022679"/>
    </source>
</evidence>
<dbReference type="InterPro" id="IPR039859">
    <property type="entry name" value="PFA4/ZDH16/20/ERF2-like"/>
</dbReference>
<dbReference type="PROSITE" id="PS50216">
    <property type="entry name" value="DHHC"/>
    <property type="match status" value="1"/>
</dbReference>
<evidence type="ECO:0000313" key="9">
    <source>
        <dbReference type="EMBL" id="NDV34158.1"/>
    </source>
</evidence>
<evidence type="ECO:0000259" key="8">
    <source>
        <dbReference type="Pfam" id="PF01529"/>
    </source>
</evidence>
<accession>A0A6B2LBQ5</accession>
<proteinExistence type="inferred from homology"/>
<organism evidence="9">
    <name type="scientific">Arcella intermedia</name>
    <dbReference type="NCBI Taxonomy" id="1963864"/>
    <lineage>
        <taxon>Eukaryota</taxon>
        <taxon>Amoebozoa</taxon>
        <taxon>Tubulinea</taxon>
        <taxon>Elardia</taxon>
        <taxon>Arcellinida</taxon>
        <taxon>Sphaerothecina</taxon>
        <taxon>Arcellidae</taxon>
        <taxon>Arcella</taxon>
    </lineage>
</organism>
<dbReference type="EMBL" id="GIBP01005189">
    <property type="protein sequence ID" value="NDV34158.1"/>
    <property type="molecule type" value="Transcribed_RNA"/>
</dbReference>
<dbReference type="InterPro" id="IPR001594">
    <property type="entry name" value="Palmitoyltrfase_DHHC"/>
</dbReference>
<dbReference type="Pfam" id="PF01529">
    <property type="entry name" value="DHHC"/>
    <property type="match status" value="1"/>
</dbReference>
<dbReference type="GO" id="GO:0019706">
    <property type="term" value="F:protein-cysteine S-palmitoyltransferase activity"/>
    <property type="evidence" value="ECO:0007669"/>
    <property type="project" value="UniProtKB-EC"/>
</dbReference>
<comment type="catalytic activity">
    <reaction evidence="7">
        <text>L-cysteinyl-[protein] + hexadecanoyl-CoA = S-hexadecanoyl-L-cysteinyl-[protein] + CoA</text>
        <dbReference type="Rhea" id="RHEA:36683"/>
        <dbReference type="Rhea" id="RHEA-COMP:10131"/>
        <dbReference type="Rhea" id="RHEA-COMP:11032"/>
        <dbReference type="ChEBI" id="CHEBI:29950"/>
        <dbReference type="ChEBI" id="CHEBI:57287"/>
        <dbReference type="ChEBI" id="CHEBI:57379"/>
        <dbReference type="ChEBI" id="CHEBI:74151"/>
        <dbReference type="EC" id="2.3.1.225"/>
    </reaction>
</comment>
<sequence>MISFCYWSYWYLIVLPWGWLTKPTLVGVLNFVGLHISFSLLCYSYYKSIHTDPGVAPKGWVPPGLQEEQLETLKQMEVPRDALLDIEHFYIPKWCRHCQSWKPPRAHHCKDKQSCVLKMDHYCPWVYNAVGYRNHKFFILFLFYASISLIYFLICCITRVVLVLSNYSRATSFTLPEVIGLMIQLFLTLPVTIGIFSLFCYQISCLAGNVTSIETYSQKKYKKGAKKRNLEFKWFYDYGFFHNMKEVMGHSFLQWFVPVMPEHIRKGDGVTYRTRLYTVTEVGTDKPDPEPLVEGLTKRK</sequence>
<evidence type="ECO:0000256" key="7">
    <source>
        <dbReference type="RuleBase" id="RU079119"/>
    </source>
</evidence>
<keyword evidence="4 7" id="KW-1133">Transmembrane helix</keyword>
<dbReference type="EC" id="2.3.1.225" evidence="7"/>
<keyword evidence="5 7" id="KW-0472">Membrane</keyword>
<dbReference type="PANTHER" id="PTHR12246">
    <property type="entry name" value="PALMITOYLTRANSFERASE ZDHHC16"/>
    <property type="match status" value="1"/>
</dbReference>
<keyword evidence="6 7" id="KW-0012">Acyltransferase</keyword>
<comment type="similarity">
    <text evidence="7">Belongs to the DHHC palmitoyltransferase family.</text>
</comment>
<evidence type="ECO:0000256" key="1">
    <source>
        <dbReference type="ARBA" id="ARBA00004141"/>
    </source>
</evidence>
<feature type="domain" description="Palmitoyltransferase DHHC" evidence="8">
    <location>
        <begin position="90"/>
        <end position="218"/>
    </location>
</feature>
<dbReference type="GO" id="GO:0016020">
    <property type="term" value="C:membrane"/>
    <property type="evidence" value="ECO:0007669"/>
    <property type="project" value="UniProtKB-SubCell"/>
</dbReference>
<evidence type="ECO:0000256" key="6">
    <source>
        <dbReference type="ARBA" id="ARBA00023315"/>
    </source>
</evidence>
<keyword evidence="2 7" id="KW-0808">Transferase</keyword>
<comment type="domain">
    <text evidence="7">The DHHC domain is required for palmitoyltransferase activity.</text>
</comment>
<protein>
    <recommendedName>
        <fullName evidence="7">Palmitoyltransferase</fullName>
        <ecNumber evidence="7">2.3.1.225</ecNumber>
    </recommendedName>
</protein>
<keyword evidence="3 7" id="KW-0812">Transmembrane</keyword>
<feature type="transmembrane region" description="Helical" evidence="7">
    <location>
        <begin position="137"/>
        <end position="161"/>
    </location>
</feature>
<comment type="subcellular location">
    <subcellularLocation>
        <location evidence="1">Membrane</location>
        <topology evidence="1">Multi-pass membrane protein</topology>
    </subcellularLocation>
</comment>